<evidence type="ECO:0000259" key="6">
    <source>
        <dbReference type="Pfam" id="PF00082"/>
    </source>
</evidence>
<feature type="domain" description="Peptidase S8/S53" evidence="6">
    <location>
        <begin position="207"/>
        <end position="487"/>
    </location>
</feature>
<evidence type="ECO:0000256" key="4">
    <source>
        <dbReference type="ARBA" id="ARBA00022825"/>
    </source>
</evidence>
<protein>
    <recommendedName>
        <fullName evidence="10">S8 family serine peptidase</fullName>
    </recommendedName>
</protein>
<dbReference type="InterPro" id="IPR023828">
    <property type="entry name" value="Peptidase_S8_Ser-AS"/>
</dbReference>
<keyword evidence="8" id="KW-0614">Plasmid</keyword>
<dbReference type="InterPro" id="IPR022398">
    <property type="entry name" value="Peptidase_S8_His-AS"/>
</dbReference>
<evidence type="ECO:0000256" key="3">
    <source>
        <dbReference type="ARBA" id="ARBA00022801"/>
    </source>
</evidence>
<accession>A0ABM7VLI4</accession>
<dbReference type="Gene3D" id="2.60.40.10">
    <property type="entry name" value="Immunoglobulins"/>
    <property type="match status" value="2"/>
</dbReference>
<keyword evidence="2 5" id="KW-0645">Protease</keyword>
<organism evidence="8 9">
    <name type="scientific">Persicobacter psychrovividus</name>
    <dbReference type="NCBI Taxonomy" id="387638"/>
    <lineage>
        <taxon>Bacteria</taxon>
        <taxon>Pseudomonadati</taxon>
        <taxon>Bacteroidota</taxon>
        <taxon>Cytophagia</taxon>
        <taxon>Cytophagales</taxon>
        <taxon>Persicobacteraceae</taxon>
        <taxon>Persicobacter</taxon>
    </lineage>
</organism>
<dbReference type="PRINTS" id="PR00723">
    <property type="entry name" value="SUBTILISIN"/>
</dbReference>
<dbReference type="SUPFAM" id="SSF52743">
    <property type="entry name" value="Subtilisin-like"/>
    <property type="match status" value="1"/>
</dbReference>
<dbReference type="InterPro" id="IPR000209">
    <property type="entry name" value="Peptidase_S8/S53_dom"/>
</dbReference>
<keyword evidence="4 5" id="KW-0720">Serine protease</keyword>
<evidence type="ECO:0000259" key="7">
    <source>
        <dbReference type="Pfam" id="PF18962"/>
    </source>
</evidence>
<dbReference type="PANTHER" id="PTHR43399">
    <property type="entry name" value="SUBTILISIN-RELATED"/>
    <property type="match status" value="1"/>
</dbReference>
<dbReference type="Pfam" id="PF00082">
    <property type="entry name" value="Peptidase_S8"/>
    <property type="match status" value="1"/>
</dbReference>
<dbReference type="EMBL" id="AP025296">
    <property type="protein sequence ID" value="BDD01844.1"/>
    <property type="molecule type" value="Genomic_DNA"/>
</dbReference>
<gene>
    <name evidence="8" type="ORF">PEPS_41240</name>
</gene>
<keyword evidence="3 5" id="KW-0378">Hydrolase</keyword>
<dbReference type="Gene3D" id="3.40.50.200">
    <property type="entry name" value="Peptidase S8/S53 domain"/>
    <property type="match status" value="1"/>
</dbReference>
<feature type="active site" description="Charge relay system" evidence="5">
    <location>
        <position position="449"/>
    </location>
</feature>
<evidence type="ECO:0000256" key="5">
    <source>
        <dbReference type="PROSITE-ProRule" id="PRU01240"/>
    </source>
</evidence>
<dbReference type="InterPro" id="IPR015500">
    <property type="entry name" value="Peptidase_S8_subtilisin-rel"/>
</dbReference>
<dbReference type="Proteomes" id="UP001354989">
    <property type="component" value="Plasmid pPP4"/>
</dbReference>
<dbReference type="Pfam" id="PF18962">
    <property type="entry name" value="Por_Secre_tail"/>
    <property type="match status" value="1"/>
</dbReference>
<dbReference type="InterPro" id="IPR013783">
    <property type="entry name" value="Ig-like_fold"/>
</dbReference>
<comment type="similarity">
    <text evidence="1 5">Belongs to the peptidase S8 family.</text>
</comment>
<evidence type="ECO:0000313" key="8">
    <source>
        <dbReference type="EMBL" id="BDD01844.1"/>
    </source>
</evidence>
<evidence type="ECO:0000256" key="2">
    <source>
        <dbReference type="ARBA" id="ARBA00022670"/>
    </source>
</evidence>
<feature type="active site" description="Charge relay system" evidence="5">
    <location>
        <position position="215"/>
    </location>
</feature>
<proteinExistence type="inferred from homology"/>
<evidence type="ECO:0000313" key="9">
    <source>
        <dbReference type="Proteomes" id="UP001354989"/>
    </source>
</evidence>
<dbReference type="PANTHER" id="PTHR43399:SF4">
    <property type="entry name" value="CELL WALL-ASSOCIATED PROTEASE"/>
    <property type="match status" value="1"/>
</dbReference>
<dbReference type="PROSITE" id="PS00137">
    <property type="entry name" value="SUBTILASE_HIS"/>
    <property type="match status" value="1"/>
</dbReference>
<feature type="domain" description="Secretion system C-terminal sorting" evidence="7">
    <location>
        <begin position="2388"/>
        <end position="2455"/>
    </location>
</feature>
<name>A0ABM7VLI4_9BACT</name>
<dbReference type="PROSITE" id="PS51892">
    <property type="entry name" value="SUBTILASE"/>
    <property type="match status" value="1"/>
</dbReference>
<reference evidence="8 9" key="1">
    <citation type="submission" date="2021-12" db="EMBL/GenBank/DDBJ databases">
        <title>Genome sequencing of bacteria with rrn-lacking chromosome and rrn-plasmid.</title>
        <authorList>
            <person name="Anda M."/>
            <person name="Iwasaki W."/>
        </authorList>
    </citation>
    <scope>NUCLEOTIDE SEQUENCE [LARGE SCALE GENOMIC DNA]</scope>
    <source>
        <strain evidence="8 9">NBRC 101262</strain>
        <plasmid evidence="8 9">pPP4</plasmid>
    </source>
</reference>
<dbReference type="InterPro" id="IPR051048">
    <property type="entry name" value="Peptidase_S8/S53_subtilisin"/>
</dbReference>
<geneLocation type="plasmid" evidence="8 9">
    <name>pPP4</name>
</geneLocation>
<feature type="active site" description="Charge relay system" evidence="5">
    <location>
        <position position="272"/>
    </location>
</feature>
<keyword evidence="9" id="KW-1185">Reference proteome</keyword>
<dbReference type="PROSITE" id="PS00138">
    <property type="entry name" value="SUBTILASE_SER"/>
    <property type="match status" value="1"/>
</dbReference>
<dbReference type="NCBIfam" id="TIGR04183">
    <property type="entry name" value="Por_Secre_tail"/>
    <property type="match status" value="1"/>
</dbReference>
<dbReference type="InterPro" id="IPR026444">
    <property type="entry name" value="Secre_tail"/>
</dbReference>
<sequence>MSNFLYRYYKVFVSVIGLLICTFSTQWAFSQAQFMDGMRRGVVRVKFKEGHQPAYFSNARTSGEAIQTGVAAFDQINVQFGATQVKRVFEAKGGNEAKLRKHGLHLWYEVIGDPTQDIATMITHFEQLAEIERAEANYEKQFDQGKMIAADLNAMRSRNNESMPMDDPSLVDQWHYHNTGEWHDQAVAGADINLFEAWERHQVYGDSRVIVSVHDEGIDIEHEDLKANLWVNSGESNTGMEVGKDTDGNGYIDDIHGFNFGENSPEITPDPHGTHVAGTVAAVNNNGVGVSGVAGGSGNGDGARVMVCQILSGGSTAERIAESYIYAADNGAVISQNSWGYTSPDFKEEVIHDAIKYFVAEAGDYEGSPMKGGLVFFAPGNSNVNFRFYPGAYDEVVAVGAMAPDFTKASYSNFGEYFDVFAPGGDGYGITEVLSLAPSDGYAYFAGTSMACPHVSGIAALVLSHPENFGKLDSEGLRNIILTSVRDIYQYNASGYAGQLGRGYIDTEYALRIDDGNGPENITDFIAVGSSFDMVSYQWSVPSDVVDIYPEEYHFTWATDAQFSNAETVTIKNNNQQAGTKMQFDLKKLDDLPFGTPIFAKIKAIDRWGNTNEESVTVASEIKRSPELTVEFHDSNADGHHLITADFLNPSTPWLKVKNMASASEGGALKWQLVSGTLELNAMAEKAAEMAEVPASFNAPRARSAAGVSVTLTNQLLERSDLNVAISAAANNVSDPNYIGAIDPKNTTDPYLHLMGDPYETLYTSIGDGSRYLTNSQAQRFTVPATESGQYTIDYVTFRASSRPDFYGTESVEIYLGSSLETAKRVAAFNAQEFNPSGTTSDYDAPLTMTRRAYLPNKLIFEEGENFWVVVHHPAGKFNASPMFIGTWAGVQHDKTSMMSFDGGKNWQDLNEALESDLPQFYGSVFDVMVMPYVYQSQKILQPTVTEGILEAGEQVQIPIQLHLDSVKAGEHELTHTFLTNEKDQTYHNFLVDFNLINVQPQLEVDEVTDFGRIFEGGTTTHDLYISNIGYADAKDLQWEISDDAFTVTGPSDLPARYRNKFAFTFKPTEQREYNATAIASMEGTDRKLRLVLTGSGIAPSVLKLSPAEIVLPDTDLNDPKHIGNTFKIMNDGNAALQYVIAKYSDKDIPDYERSNLFGYTYKTDFKNSNLSHDPAEDAPEFRDISNHVSTQDITEEIRVSSQLNKRIDIGFAFPFFGEYYGHIYLSKYGILCFSDHAFNATPSFRDTYMPEGYISGLFENLSFNDGGRLLYLQEQGKLTVQYDQVKTANASTYNKAFSFQYVIYSSGDIDIVYDSSWPAEGTDGYILRTFAYVAIEEPQQEDGLLFKKWNHFPELGYGTIDPEDTEALDKTALGYYLQFRNPGVNLAENFNTTHGTLLAGEEEVITFDIDPSQWFEGEFEQYIAVVSNDPVNTSQGVHVKMNIVSGGTPGVETIVEDIHFDAVLNQQLESKYIPVNNTGTSAFRIDGVEFSNPGFVLKNQSILGATVAPKETAYLEIVADTENVGDYSADMQVALSGIDPLHFNLTAKVTEVPIFSWQWENDQTTVDLHRGDLHYEPFTVKNEGRSDLTFFFDTDSWFNVLKTGSSSEVSEVDYKFETGKQECWWEQSGGFDLIEVCGRRGPSYDWVELADHPQAEYMPELNFWTGQPFANKQLPFSFEFYGKHYEQINIASFGFVTFNEVENREWDNPGMIPYIPYDKSRFQTMIAPLYHPTSPNFYEFPKTAGVYYLEEEDQVTIQYHLYNDMFGMGYSMSFQLILYATGNFKFQYQMPDRGFDASNTIYFLDAFGSIGIQSEDKMQGYQLSFMENYISDEMSIVFKPQQKFVLGPMETGTYELLIDSREIGTYEVEGVLHALSNQPGTEEDFKHPIHVNIEGVGAFTPEESTVDLGIIFYESLDPLIQEGIDHRVRITNTGTAPIEIVGGGLERNSARQVFGEKIYDGGSLYIFTPISDYVFTTPKQIAPGDFFDFYVEISPEYAQRVDGQYYLVSDEFINLATNLNFTWRALDAVGSEQQVSIPWKAALGSAPVYGGHDEIIRSEIVRGERKSYSISLSNEKGKSPLQYKAAVEYYRQETPFARLMQDENVETTEGLPFATLFAEVDQSARAVQMEEEAEVGDIPSDKGLVHFFENIRGNNAFSVTGFGQGVPFSAATKFQAPEEGSRLSKVWTLCQIEKTEIVEIKVAVYRGTTIETMQLVHEQTAIKTYDGEENTPHWFGIELEEEIEILPYENFYVQFTYPRSIALPQAFDRRSNREYGKDYIISQGLWFDSNYVGLGGAGWQIKVGAEHEGQGGWLIFPGGPEGEIDIESKGTIDFRIDATKEVDDYLAAEITFRTNDPVWKRPYHTEVMVDVLNPLNTEEEQQFGVAPNPATDFVNVSFRIEAAATATIDIFSTTGQLLLSQQTQAISGNNQIKVPVSGLSSGLYMLRISTDQAVIGQANIIKQ</sequence>
<evidence type="ECO:0008006" key="10">
    <source>
        <dbReference type="Google" id="ProtNLM"/>
    </source>
</evidence>
<dbReference type="RefSeq" id="WP_338399158.1">
    <property type="nucleotide sequence ID" value="NZ_AP025296.1"/>
</dbReference>
<evidence type="ECO:0000256" key="1">
    <source>
        <dbReference type="ARBA" id="ARBA00011073"/>
    </source>
</evidence>
<dbReference type="InterPro" id="IPR036852">
    <property type="entry name" value="Peptidase_S8/S53_dom_sf"/>
</dbReference>